<dbReference type="PANTHER" id="PTHR45937:SF1">
    <property type="entry name" value="ASPARAGINE SYNTHETASE DOMAIN-CONTAINING PROTEIN 1"/>
    <property type="match status" value="1"/>
</dbReference>
<dbReference type="EMBL" id="CAJFDH010000006">
    <property type="protein sequence ID" value="CAD5230501.1"/>
    <property type="molecule type" value="Genomic_DNA"/>
</dbReference>
<organism evidence="5 6">
    <name type="scientific">Bursaphelenchus okinawaensis</name>
    <dbReference type="NCBI Taxonomy" id="465554"/>
    <lineage>
        <taxon>Eukaryota</taxon>
        <taxon>Metazoa</taxon>
        <taxon>Ecdysozoa</taxon>
        <taxon>Nematoda</taxon>
        <taxon>Chromadorea</taxon>
        <taxon>Rhabditida</taxon>
        <taxon>Tylenchina</taxon>
        <taxon>Tylenchomorpha</taxon>
        <taxon>Aphelenchoidea</taxon>
        <taxon>Aphelenchoididae</taxon>
        <taxon>Bursaphelenchus</taxon>
    </lineage>
</organism>
<keyword evidence="2" id="KW-0061">Asparagine biosynthesis</keyword>
<dbReference type="InterPro" id="IPR051857">
    <property type="entry name" value="Asn_synthetase_domain"/>
</dbReference>
<evidence type="ECO:0000313" key="6">
    <source>
        <dbReference type="Proteomes" id="UP000614601"/>
    </source>
</evidence>
<comment type="caution">
    <text evidence="5">The sequence shown here is derived from an EMBL/GenBank/DDBJ whole genome shotgun (WGS) entry which is preliminary data.</text>
</comment>
<keyword evidence="3" id="KW-0315">Glutamine amidotransferase</keyword>
<dbReference type="OrthoDB" id="10252281at2759"/>
<feature type="domain" description="Asparagine synthetase" evidence="4">
    <location>
        <begin position="373"/>
        <end position="472"/>
    </location>
</feature>
<dbReference type="PANTHER" id="PTHR45937">
    <property type="entry name" value="ASPARAGINE SYNTHETASE DOMAIN-CONTAINING PROTEIN 1"/>
    <property type="match status" value="1"/>
</dbReference>
<evidence type="ECO:0000256" key="2">
    <source>
        <dbReference type="ARBA" id="ARBA00022888"/>
    </source>
</evidence>
<dbReference type="Proteomes" id="UP000783686">
    <property type="component" value="Unassembled WGS sequence"/>
</dbReference>
<dbReference type="Proteomes" id="UP000614601">
    <property type="component" value="Unassembled WGS sequence"/>
</dbReference>
<protein>
    <recommendedName>
        <fullName evidence="4">Asparagine synthetase domain-containing protein</fullName>
    </recommendedName>
</protein>
<dbReference type="GO" id="GO:0004066">
    <property type="term" value="F:asparagine synthase (glutamine-hydrolyzing) activity"/>
    <property type="evidence" value="ECO:0007669"/>
    <property type="project" value="InterPro"/>
</dbReference>
<evidence type="ECO:0000259" key="4">
    <source>
        <dbReference type="Pfam" id="PF00733"/>
    </source>
</evidence>
<evidence type="ECO:0000313" key="5">
    <source>
        <dbReference type="EMBL" id="CAD5230501.1"/>
    </source>
</evidence>
<reference evidence="5" key="1">
    <citation type="submission" date="2020-09" db="EMBL/GenBank/DDBJ databases">
        <authorList>
            <person name="Kikuchi T."/>
        </authorList>
    </citation>
    <scope>NUCLEOTIDE SEQUENCE</scope>
    <source>
        <strain evidence="5">SH1</strain>
    </source>
</reference>
<accession>A0A811LS54</accession>
<dbReference type="EMBL" id="CAJFCW020000006">
    <property type="protein sequence ID" value="CAG9127786.1"/>
    <property type="molecule type" value="Genomic_DNA"/>
</dbReference>
<feature type="domain" description="Asparagine synthetase" evidence="4">
    <location>
        <begin position="220"/>
        <end position="369"/>
    </location>
</feature>
<dbReference type="InterPro" id="IPR001962">
    <property type="entry name" value="Asn_synthase"/>
</dbReference>
<dbReference type="Pfam" id="PF00733">
    <property type="entry name" value="Asn_synthase"/>
    <property type="match status" value="2"/>
</dbReference>
<dbReference type="CDD" id="cd01991">
    <property type="entry name" value="Asn_synthase_B_C"/>
    <property type="match status" value="1"/>
</dbReference>
<dbReference type="GO" id="GO:0006529">
    <property type="term" value="P:asparagine biosynthetic process"/>
    <property type="evidence" value="ECO:0007669"/>
    <property type="project" value="UniProtKB-KW"/>
</dbReference>
<proteinExistence type="predicted"/>
<keyword evidence="6" id="KW-1185">Reference proteome</keyword>
<dbReference type="InterPro" id="IPR014729">
    <property type="entry name" value="Rossmann-like_a/b/a_fold"/>
</dbReference>
<dbReference type="SUPFAM" id="SSF52402">
    <property type="entry name" value="Adenine nucleotide alpha hydrolases-like"/>
    <property type="match status" value="1"/>
</dbReference>
<dbReference type="AlphaFoldDB" id="A0A811LS54"/>
<name>A0A811LS54_9BILA</name>
<gene>
    <name evidence="5" type="ORF">BOKJ2_LOCUS14167</name>
</gene>
<keyword evidence="1" id="KW-0028">Amino-acid biosynthesis</keyword>
<sequence length="491" mass="55577">MSLYLAQYQFWTPKILQNEATQALTASEVKDFFLNCQSDFAFVFHKDGELVFGRDIFGRRSLIICGNTNLKEGEIEIRHGFNGQDVAKLENGQTRAEEVPVGTIFHLKNVPEPKITDTSFIFSYNSNTWENITTEIYTYYPVNPPYSDAYNLLNANVTHLDSTSYIKPSCDFSDGDGDRDFESVARKLIDEMKKATVDIFQPDLVIPDHHLSGPVNMPEQVSVSFSGGVDSLFVTVIAATVFPEVKQFNLINTLFGDTEEDQDKAHDRKKGREAFEWLCEYFGPKFSMIEVNVPREDIEKHRSTIRTVMYPKDTVLDESLASVVWFGSRGKGKQVFYKDHQGLEFKPSPFAFCGSGSDELLGGYARHRTYYEKGGWESLHEGLEAEICRIGERNFGRDDRITMSNGVALIAPFMHDSFVKWITAVPLPYRVDFREPRGIGEKKLLRVAMRLLGLPPHLTDTPKKAMQFGSGYVKQHSKGKNGADKLGVNMD</sequence>
<evidence type="ECO:0000256" key="1">
    <source>
        <dbReference type="ARBA" id="ARBA00022605"/>
    </source>
</evidence>
<evidence type="ECO:0000256" key="3">
    <source>
        <dbReference type="ARBA" id="ARBA00022962"/>
    </source>
</evidence>
<dbReference type="Gene3D" id="3.40.50.620">
    <property type="entry name" value="HUPs"/>
    <property type="match status" value="1"/>
</dbReference>